<sequence length="59" mass="6991">MMQFEVEIIHTFLPKNRAQFSLIHHSDLAQRRIVVESSHQFQLGSLLHIHKLKRTDSLQ</sequence>
<keyword evidence="2" id="KW-1185">Reference proteome</keyword>
<dbReference type="AlphaFoldDB" id="A0A2P5CQE4"/>
<proteinExistence type="predicted"/>
<dbReference type="EMBL" id="JXTB01000105">
    <property type="protein sequence ID" value="PON63274.1"/>
    <property type="molecule type" value="Genomic_DNA"/>
</dbReference>
<gene>
    <name evidence="1" type="ORF">PanWU01x14_131840</name>
</gene>
<reference evidence="2" key="1">
    <citation type="submission" date="2016-06" db="EMBL/GenBank/DDBJ databases">
        <title>Parallel loss of symbiosis genes in relatives of nitrogen-fixing non-legume Parasponia.</title>
        <authorList>
            <person name="Van Velzen R."/>
            <person name="Holmer R."/>
            <person name="Bu F."/>
            <person name="Rutten L."/>
            <person name="Van Zeijl A."/>
            <person name="Liu W."/>
            <person name="Santuari L."/>
            <person name="Cao Q."/>
            <person name="Sharma T."/>
            <person name="Shen D."/>
            <person name="Roswanjaya Y."/>
            <person name="Wardhani T."/>
            <person name="Kalhor M.S."/>
            <person name="Jansen J."/>
            <person name="Van den Hoogen J."/>
            <person name="Gungor B."/>
            <person name="Hartog M."/>
            <person name="Hontelez J."/>
            <person name="Verver J."/>
            <person name="Yang W.-C."/>
            <person name="Schijlen E."/>
            <person name="Repin R."/>
            <person name="Schilthuizen M."/>
            <person name="Schranz E."/>
            <person name="Heidstra R."/>
            <person name="Miyata K."/>
            <person name="Fedorova E."/>
            <person name="Kohlen W."/>
            <person name="Bisseling T."/>
            <person name="Smit S."/>
            <person name="Geurts R."/>
        </authorList>
    </citation>
    <scope>NUCLEOTIDE SEQUENCE [LARGE SCALE GENOMIC DNA]</scope>
    <source>
        <strain evidence="2">cv. WU1-14</strain>
    </source>
</reference>
<accession>A0A2P5CQE4</accession>
<protein>
    <submittedName>
        <fullName evidence="1">Uncharacterized protein</fullName>
    </submittedName>
</protein>
<comment type="caution">
    <text evidence="1">The sequence shown here is derived from an EMBL/GenBank/DDBJ whole genome shotgun (WGS) entry which is preliminary data.</text>
</comment>
<evidence type="ECO:0000313" key="2">
    <source>
        <dbReference type="Proteomes" id="UP000237105"/>
    </source>
</evidence>
<organism evidence="1 2">
    <name type="scientific">Parasponia andersonii</name>
    <name type="common">Sponia andersonii</name>
    <dbReference type="NCBI Taxonomy" id="3476"/>
    <lineage>
        <taxon>Eukaryota</taxon>
        <taxon>Viridiplantae</taxon>
        <taxon>Streptophyta</taxon>
        <taxon>Embryophyta</taxon>
        <taxon>Tracheophyta</taxon>
        <taxon>Spermatophyta</taxon>
        <taxon>Magnoliopsida</taxon>
        <taxon>eudicotyledons</taxon>
        <taxon>Gunneridae</taxon>
        <taxon>Pentapetalae</taxon>
        <taxon>rosids</taxon>
        <taxon>fabids</taxon>
        <taxon>Rosales</taxon>
        <taxon>Cannabaceae</taxon>
        <taxon>Parasponia</taxon>
    </lineage>
</organism>
<name>A0A2P5CQE4_PARAD</name>
<dbReference type="Proteomes" id="UP000237105">
    <property type="component" value="Unassembled WGS sequence"/>
</dbReference>
<evidence type="ECO:0000313" key="1">
    <source>
        <dbReference type="EMBL" id="PON63274.1"/>
    </source>
</evidence>